<feature type="domain" description="Aminotransferase class V" evidence="6">
    <location>
        <begin position="5"/>
        <end position="371"/>
    </location>
</feature>
<evidence type="ECO:0000256" key="1">
    <source>
        <dbReference type="ARBA" id="ARBA00001933"/>
    </source>
</evidence>
<dbReference type="InterPro" id="IPR016454">
    <property type="entry name" value="Cysteine_dSase"/>
</dbReference>
<dbReference type="NCBIfam" id="NF040779">
    <property type="entry name" value="Sec_lyase_SclA"/>
    <property type="match status" value="1"/>
</dbReference>
<comment type="caution">
    <text evidence="7">The sequence shown here is derived from an EMBL/GenBank/DDBJ whole genome shotgun (WGS) entry which is preliminary data.</text>
</comment>
<dbReference type="PANTHER" id="PTHR43586">
    <property type="entry name" value="CYSTEINE DESULFURASE"/>
    <property type="match status" value="1"/>
</dbReference>
<dbReference type="RefSeq" id="WP_161870166.1">
    <property type="nucleotide sequence ID" value="NZ_MAEI02000001.1"/>
</dbReference>
<keyword evidence="4" id="KW-0663">Pyridoxal phosphate</keyword>
<evidence type="ECO:0000313" key="8">
    <source>
        <dbReference type="Proteomes" id="UP001429357"/>
    </source>
</evidence>
<evidence type="ECO:0000256" key="2">
    <source>
        <dbReference type="ARBA" id="ARBA00010447"/>
    </source>
</evidence>
<reference evidence="7 8" key="2">
    <citation type="submission" date="2024-02" db="EMBL/GenBank/DDBJ databases">
        <title>The Genome Sequence of Enterococcus diestrammenae JM9A.</title>
        <authorList>
            <person name="Earl A."/>
            <person name="Manson A."/>
            <person name="Gilmore M."/>
            <person name="Sanders J."/>
            <person name="Shea T."/>
            <person name="Howe W."/>
            <person name="Livny J."/>
            <person name="Cuomo C."/>
            <person name="Neafsey D."/>
            <person name="Birren B."/>
        </authorList>
    </citation>
    <scope>NUCLEOTIDE SEQUENCE [LARGE SCALE GENOMIC DNA]</scope>
    <source>
        <strain evidence="7 8">JM9A</strain>
    </source>
</reference>
<reference evidence="8" key="1">
    <citation type="submission" date="2016-06" db="EMBL/GenBank/DDBJ databases">
        <title>Four novel species of enterococci isolated from chicken manure.</title>
        <authorList>
            <person name="Van Tyne D."/>
        </authorList>
    </citation>
    <scope>NUCLEOTIDE SEQUENCE [LARGE SCALE GENOMIC DNA]</scope>
    <source>
        <strain evidence="8">JM9A</strain>
    </source>
</reference>
<dbReference type="Proteomes" id="UP001429357">
    <property type="component" value="Unassembled WGS sequence"/>
</dbReference>
<evidence type="ECO:0000256" key="3">
    <source>
        <dbReference type="ARBA" id="ARBA00012239"/>
    </source>
</evidence>
<organism evidence="7 8">
    <name type="scientific">Enterococcus diestrammenae</name>
    <dbReference type="NCBI Taxonomy" id="1155073"/>
    <lineage>
        <taxon>Bacteria</taxon>
        <taxon>Bacillati</taxon>
        <taxon>Bacillota</taxon>
        <taxon>Bacilli</taxon>
        <taxon>Lactobacillales</taxon>
        <taxon>Enterococcaceae</taxon>
        <taxon>Enterococcus</taxon>
    </lineage>
</organism>
<dbReference type="Gene3D" id="3.40.640.10">
    <property type="entry name" value="Type I PLP-dependent aspartate aminotransferase-like (Major domain)"/>
    <property type="match status" value="1"/>
</dbReference>
<protein>
    <recommendedName>
        <fullName evidence="3">cysteine desulfurase</fullName>
        <ecNumber evidence="3">2.8.1.7</ecNumber>
    </recommendedName>
</protein>
<evidence type="ECO:0000313" key="7">
    <source>
        <dbReference type="EMBL" id="MEO1782559.1"/>
    </source>
</evidence>
<dbReference type="InterPro" id="IPR010969">
    <property type="entry name" value="Cys_dSase-rel_unknwn_funct"/>
</dbReference>
<evidence type="ECO:0000256" key="4">
    <source>
        <dbReference type="ARBA" id="ARBA00022898"/>
    </source>
</evidence>
<comment type="cofactor">
    <cofactor evidence="1">
        <name>pyridoxal 5'-phosphate</name>
        <dbReference type="ChEBI" id="CHEBI:597326"/>
    </cofactor>
</comment>
<dbReference type="PANTHER" id="PTHR43586:SF4">
    <property type="entry name" value="ISOPENICILLIN N EPIMERASE"/>
    <property type="match status" value="1"/>
</dbReference>
<keyword evidence="8" id="KW-1185">Reference proteome</keyword>
<dbReference type="InterPro" id="IPR015422">
    <property type="entry name" value="PyrdxlP-dep_Trfase_small"/>
</dbReference>
<dbReference type="InterPro" id="IPR015421">
    <property type="entry name" value="PyrdxlP-dep_Trfase_major"/>
</dbReference>
<evidence type="ECO:0000259" key="6">
    <source>
        <dbReference type="Pfam" id="PF00266"/>
    </source>
</evidence>
<dbReference type="Gene3D" id="3.90.1150.10">
    <property type="entry name" value="Aspartate Aminotransferase, domain 1"/>
    <property type="match status" value="1"/>
</dbReference>
<evidence type="ECO:0000256" key="5">
    <source>
        <dbReference type="ARBA" id="ARBA00050776"/>
    </source>
</evidence>
<comment type="similarity">
    <text evidence="2">Belongs to the class-V pyridoxal-phosphate-dependent aminotransferase family. Csd subfamily.</text>
</comment>
<name>A0ABV0F3D3_9ENTE</name>
<dbReference type="InterPro" id="IPR015424">
    <property type="entry name" value="PyrdxlP-dep_Trfase"/>
</dbReference>
<accession>A0ABV0F3D3</accession>
<dbReference type="Pfam" id="PF00266">
    <property type="entry name" value="Aminotran_5"/>
    <property type="match status" value="1"/>
</dbReference>
<dbReference type="NCBIfam" id="TIGR01977">
    <property type="entry name" value="am_tr_V_EF2568"/>
    <property type="match status" value="1"/>
</dbReference>
<dbReference type="EC" id="2.8.1.7" evidence="3"/>
<dbReference type="PIRSF" id="PIRSF005572">
    <property type="entry name" value="NifS"/>
    <property type="match status" value="1"/>
</dbReference>
<proteinExistence type="inferred from homology"/>
<comment type="catalytic activity">
    <reaction evidence="5">
        <text>(sulfur carrier)-H + L-cysteine = (sulfur carrier)-SH + L-alanine</text>
        <dbReference type="Rhea" id="RHEA:43892"/>
        <dbReference type="Rhea" id="RHEA-COMP:14737"/>
        <dbReference type="Rhea" id="RHEA-COMP:14739"/>
        <dbReference type="ChEBI" id="CHEBI:29917"/>
        <dbReference type="ChEBI" id="CHEBI:35235"/>
        <dbReference type="ChEBI" id="CHEBI:57972"/>
        <dbReference type="ChEBI" id="CHEBI:64428"/>
        <dbReference type="EC" id="2.8.1.7"/>
    </reaction>
</comment>
<dbReference type="SUPFAM" id="SSF53383">
    <property type="entry name" value="PLP-dependent transferases"/>
    <property type="match status" value="1"/>
</dbReference>
<dbReference type="InterPro" id="IPR000192">
    <property type="entry name" value="Aminotrans_V_dom"/>
</dbReference>
<gene>
    <name evidence="7" type="ORF">BAU18_002171</name>
</gene>
<dbReference type="EMBL" id="MAEI02000001">
    <property type="protein sequence ID" value="MEO1782559.1"/>
    <property type="molecule type" value="Genomic_DNA"/>
</dbReference>
<sequence>MTQQIYLNHGATSLRKQEPVMAAVTTYLQQNQELAAKRSFMGDASERNRYLAREAVAEFFNYPDASHVIFTANVTTSLNMILQGCLRPGDHVLTTSVEHNAVRRPLEILRKQGVSVTCLPCAEDGSLEPQQVAQAIQPNTRLLVMTQASNVLGTILPVQECFAIAKTHGILTVLDTAQTAGFLPIDMLALQADVVAFTGHKGLLALAGIGGFILNDQAAVIMKPWLTGGTGSFSELAEMPASLPDRFEPGTPNELGICSLQASLSWLKEQDYLRLAAKERELTQQFLTGIKELPVRILGRQNVSESVPLVSIVPRQLSCDELALQLFEDYGIITRNGLHCAPWAHETAGTLATGTVRFSFGWDTTSWEIQQAVQALTEILTKE</sequence>